<proteinExistence type="predicted"/>
<dbReference type="RefSeq" id="WP_238197321.1">
    <property type="nucleotide sequence ID" value="NZ_BPQZ01000017.1"/>
</dbReference>
<accession>A0AA37TDU8</accession>
<evidence type="ECO:0000256" key="1">
    <source>
        <dbReference type="SAM" id="Phobius"/>
    </source>
</evidence>
<gene>
    <name evidence="2" type="ORF">GCM10007890_20400</name>
</gene>
<name>A0AA37TDU8_9HYPH</name>
<keyword evidence="1" id="KW-0472">Membrane</keyword>
<dbReference type="EMBL" id="BSPL01000013">
    <property type="protein sequence ID" value="GLS70027.1"/>
    <property type="molecule type" value="Genomic_DNA"/>
</dbReference>
<keyword evidence="1" id="KW-0812">Transmembrane</keyword>
<feature type="transmembrane region" description="Helical" evidence="1">
    <location>
        <begin position="66"/>
        <end position="84"/>
    </location>
</feature>
<reference evidence="3" key="1">
    <citation type="journal article" date="2019" name="Int. J. Syst. Evol. Microbiol.">
        <title>The Global Catalogue of Microorganisms (GCM) 10K type strain sequencing project: providing services to taxonomists for standard genome sequencing and annotation.</title>
        <authorList>
            <consortium name="The Broad Institute Genomics Platform"/>
            <consortium name="The Broad Institute Genome Sequencing Center for Infectious Disease"/>
            <person name="Wu L."/>
            <person name="Ma J."/>
        </authorList>
    </citation>
    <scope>NUCLEOTIDE SEQUENCE [LARGE SCALE GENOMIC DNA]</scope>
    <source>
        <strain evidence="3">NBRC 103632</strain>
    </source>
</reference>
<organism evidence="2 3">
    <name type="scientific">Methylobacterium tardum</name>
    <dbReference type="NCBI Taxonomy" id="374432"/>
    <lineage>
        <taxon>Bacteria</taxon>
        <taxon>Pseudomonadati</taxon>
        <taxon>Pseudomonadota</taxon>
        <taxon>Alphaproteobacteria</taxon>
        <taxon>Hyphomicrobiales</taxon>
        <taxon>Methylobacteriaceae</taxon>
        <taxon>Methylobacterium</taxon>
    </lineage>
</organism>
<evidence type="ECO:0000313" key="3">
    <source>
        <dbReference type="Proteomes" id="UP001157440"/>
    </source>
</evidence>
<feature type="transmembrane region" description="Helical" evidence="1">
    <location>
        <begin position="40"/>
        <end position="60"/>
    </location>
</feature>
<sequence>MFEAVSNVYSLQLRAARVGEAAREGAASTRMAVFPMSRDTLVSLVLAAAFTLGCVGIHGARKHPDAVTLALILLLGFLATVYVGRHVTLDARHPTWQHEASHPWVPPASHPTM</sequence>
<keyword evidence="1" id="KW-1133">Transmembrane helix</keyword>
<protein>
    <submittedName>
        <fullName evidence="2">Uncharacterized protein</fullName>
    </submittedName>
</protein>
<dbReference type="AlphaFoldDB" id="A0AA37TDU8"/>
<evidence type="ECO:0000313" key="2">
    <source>
        <dbReference type="EMBL" id="GLS70027.1"/>
    </source>
</evidence>
<dbReference type="Proteomes" id="UP001157440">
    <property type="component" value="Unassembled WGS sequence"/>
</dbReference>
<keyword evidence="3" id="KW-1185">Reference proteome</keyword>
<comment type="caution">
    <text evidence="2">The sequence shown here is derived from an EMBL/GenBank/DDBJ whole genome shotgun (WGS) entry which is preliminary data.</text>
</comment>